<name>A0A8S0WMF0_9FIRM</name>
<keyword evidence="9" id="KW-1185">Reference proteome</keyword>
<dbReference type="GO" id="GO:0005524">
    <property type="term" value="F:ATP binding"/>
    <property type="evidence" value="ECO:0007669"/>
    <property type="project" value="UniProtKB-KW"/>
</dbReference>
<dbReference type="Gene3D" id="3.30.450.20">
    <property type="entry name" value="PAS domain"/>
    <property type="match status" value="1"/>
</dbReference>
<dbReference type="Pfam" id="PF00158">
    <property type="entry name" value="Sigma54_activat"/>
    <property type="match status" value="1"/>
</dbReference>
<keyword evidence="3" id="KW-0805">Transcription regulation</keyword>
<dbReference type="RefSeq" id="WP_240984211.1">
    <property type="nucleotide sequence ID" value="NZ_CDGJ01000032.1"/>
</dbReference>
<evidence type="ECO:0000256" key="4">
    <source>
        <dbReference type="ARBA" id="ARBA00023163"/>
    </source>
</evidence>
<keyword evidence="4" id="KW-0804">Transcription</keyword>
<accession>A0A8S0WMF0</accession>
<gene>
    <name evidence="8" type="ORF">DEACI_1137</name>
    <name evidence="7" type="ORF">DEACI_1207</name>
</gene>
<evidence type="ECO:0000259" key="6">
    <source>
        <dbReference type="PROSITE" id="PS50112"/>
    </source>
</evidence>
<dbReference type="InterPro" id="IPR027417">
    <property type="entry name" value="P-loop_NTPase"/>
</dbReference>
<evidence type="ECO:0000256" key="3">
    <source>
        <dbReference type="ARBA" id="ARBA00023015"/>
    </source>
</evidence>
<dbReference type="CDD" id="cd00130">
    <property type="entry name" value="PAS"/>
    <property type="match status" value="1"/>
</dbReference>
<dbReference type="AlphaFoldDB" id="A0A8S0WMF0"/>
<dbReference type="Proteomes" id="UP000836597">
    <property type="component" value="Chromosome"/>
</dbReference>
<feature type="domain" description="Sigma-54 factor interaction" evidence="5">
    <location>
        <begin position="252"/>
        <end position="478"/>
    </location>
</feature>
<dbReference type="InterPro" id="IPR035965">
    <property type="entry name" value="PAS-like_dom_sf"/>
</dbReference>
<dbReference type="KEGG" id="aacx:DEACI_1207"/>
<evidence type="ECO:0000256" key="2">
    <source>
        <dbReference type="ARBA" id="ARBA00022840"/>
    </source>
</evidence>
<dbReference type="PANTHER" id="PTHR32071:SF74">
    <property type="entry name" value="TRANSCRIPTIONAL ACTIVATOR ROCR"/>
    <property type="match status" value="1"/>
</dbReference>
<evidence type="ECO:0000256" key="1">
    <source>
        <dbReference type="ARBA" id="ARBA00022741"/>
    </source>
</evidence>
<evidence type="ECO:0000313" key="7">
    <source>
        <dbReference type="EMBL" id="CAA7600554.1"/>
    </source>
</evidence>
<evidence type="ECO:0000259" key="5">
    <source>
        <dbReference type="PROSITE" id="PS50045"/>
    </source>
</evidence>
<protein>
    <submittedName>
        <fullName evidence="8">Arginine utilization regulatory protein RocR</fullName>
    </submittedName>
    <submittedName>
        <fullName evidence="7">RNA polymerase sigma factor 54 interaction domain protein</fullName>
    </submittedName>
</protein>
<dbReference type="EMBL" id="CDGJ01000032">
    <property type="protein sequence ID" value="CEJ06688.1"/>
    <property type="molecule type" value="Genomic_DNA"/>
</dbReference>
<dbReference type="PROSITE" id="PS00675">
    <property type="entry name" value="SIGMA54_INTERACT_1"/>
    <property type="match status" value="1"/>
</dbReference>
<dbReference type="PROSITE" id="PS50045">
    <property type="entry name" value="SIGMA54_INTERACT_4"/>
    <property type="match status" value="1"/>
</dbReference>
<dbReference type="FunFam" id="3.40.50.300:FF:000006">
    <property type="entry name" value="DNA-binding transcriptional regulator NtrC"/>
    <property type="match status" value="1"/>
</dbReference>
<dbReference type="Gene3D" id="1.10.8.60">
    <property type="match status" value="1"/>
</dbReference>
<dbReference type="InterPro" id="IPR000014">
    <property type="entry name" value="PAS"/>
</dbReference>
<sequence>MKYRRSVSLCVGKRPAVLNFDRFLRLQSSSINANQYVEFSETRPEVLGIPAAALPSYREPATVSWRGRWYTLQTKRLPEETGGYRVLICPKTREEELRRKVAIYEKILNTIHEGVLVTDPGGRVIFYNQELAVLEGIDPREAIGKHVTELYRQSPGDSEHLQVSQTSRPIPESFQKYFTQNGVEVHSVASTVPIIENGELLAVYSVCRETTHMKEMLIRTMQLQGMDSEAEENPKTDGRKVPKSATYNFAHIVGKSKPMQEVVRAAQRAMLTSANILIYGETGTGKELLVQSIHNGSPWRAQPFVAINCAAIPENLLETMLFGAVKGAYTGAVPTVGLCEYAADGTLYLDEISSMSIGLQAKLLRAVQERSFRKVGSVTESPLRCRIISSINVDPLTCLQKHLLREDLFYRLSVISLYLPPLRERTGDIPLLIEYFIKKHSPRNDLKKMDPDLARLLLHYRWSGNIRELENTVESMIYLTGEEKWLTYEHLPAYLKAQVGKTTPLPAASEGGSGPRLNSSLLSAENNIIVEALKKHRGNINRAAKELGILRQSLQYRVKKLGIEVEQFRK</sequence>
<reference evidence="8" key="1">
    <citation type="submission" date="2014-11" db="EMBL/GenBank/DDBJ databases">
        <authorList>
            <person name="Hornung B.V."/>
        </authorList>
    </citation>
    <scope>NUCLEOTIDE SEQUENCE</scope>
    <source>
        <strain evidence="8">INE</strain>
    </source>
</reference>
<dbReference type="InterPro" id="IPR058031">
    <property type="entry name" value="AAA_lid_NorR"/>
</dbReference>
<dbReference type="InterPro" id="IPR009057">
    <property type="entry name" value="Homeodomain-like_sf"/>
</dbReference>
<dbReference type="Pfam" id="PF02954">
    <property type="entry name" value="HTH_8"/>
    <property type="match status" value="1"/>
</dbReference>
<dbReference type="GO" id="GO:0043565">
    <property type="term" value="F:sequence-specific DNA binding"/>
    <property type="evidence" value="ECO:0007669"/>
    <property type="project" value="InterPro"/>
</dbReference>
<dbReference type="Pfam" id="PF00989">
    <property type="entry name" value="PAS"/>
    <property type="match status" value="1"/>
</dbReference>
<dbReference type="SMART" id="SM00091">
    <property type="entry name" value="PAS"/>
    <property type="match status" value="1"/>
</dbReference>
<dbReference type="InterPro" id="IPR025662">
    <property type="entry name" value="Sigma_54_int_dom_ATP-bd_1"/>
</dbReference>
<dbReference type="Proteomes" id="UP001071230">
    <property type="component" value="Unassembled WGS sequence"/>
</dbReference>
<feature type="domain" description="PAS" evidence="6">
    <location>
        <begin position="100"/>
        <end position="151"/>
    </location>
</feature>
<organism evidence="7">
    <name type="scientific">Acididesulfobacillus acetoxydans</name>
    <dbReference type="NCBI Taxonomy" id="1561005"/>
    <lineage>
        <taxon>Bacteria</taxon>
        <taxon>Bacillati</taxon>
        <taxon>Bacillota</taxon>
        <taxon>Clostridia</taxon>
        <taxon>Eubacteriales</taxon>
        <taxon>Peptococcaceae</taxon>
        <taxon>Acididesulfobacillus</taxon>
    </lineage>
</organism>
<dbReference type="SUPFAM" id="SSF46689">
    <property type="entry name" value="Homeodomain-like"/>
    <property type="match status" value="1"/>
</dbReference>
<dbReference type="PROSITE" id="PS50112">
    <property type="entry name" value="PAS"/>
    <property type="match status" value="1"/>
</dbReference>
<dbReference type="PANTHER" id="PTHR32071">
    <property type="entry name" value="TRANSCRIPTIONAL REGULATORY PROTEIN"/>
    <property type="match status" value="1"/>
</dbReference>
<dbReference type="InterPro" id="IPR002078">
    <property type="entry name" value="Sigma_54_int"/>
</dbReference>
<dbReference type="SUPFAM" id="SSF52540">
    <property type="entry name" value="P-loop containing nucleoside triphosphate hydrolases"/>
    <property type="match status" value="1"/>
</dbReference>
<dbReference type="EMBL" id="LR746496">
    <property type="protein sequence ID" value="CAA7600554.1"/>
    <property type="molecule type" value="Genomic_DNA"/>
</dbReference>
<dbReference type="PRINTS" id="PR01590">
    <property type="entry name" value="HTHFIS"/>
</dbReference>
<dbReference type="InterPro" id="IPR013767">
    <property type="entry name" value="PAS_fold"/>
</dbReference>
<dbReference type="InterPro" id="IPR003593">
    <property type="entry name" value="AAA+_ATPase"/>
</dbReference>
<dbReference type="Gene3D" id="1.10.10.60">
    <property type="entry name" value="Homeodomain-like"/>
    <property type="match status" value="1"/>
</dbReference>
<dbReference type="NCBIfam" id="TIGR00229">
    <property type="entry name" value="sensory_box"/>
    <property type="match status" value="1"/>
</dbReference>
<dbReference type="SMART" id="SM00382">
    <property type="entry name" value="AAA"/>
    <property type="match status" value="1"/>
</dbReference>
<dbReference type="CDD" id="cd00009">
    <property type="entry name" value="AAA"/>
    <property type="match status" value="1"/>
</dbReference>
<dbReference type="SUPFAM" id="SSF55785">
    <property type="entry name" value="PYP-like sensor domain (PAS domain)"/>
    <property type="match status" value="1"/>
</dbReference>
<dbReference type="GO" id="GO:0006355">
    <property type="term" value="P:regulation of DNA-templated transcription"/>
    <property type="evidence" value="ECO:0007669"/>
    <property type="project" value="InterPro"/>
</dbReference>
<keyword evidence="2" id="KW-0067">ATP-binding</keyword>
<evidence type="ECO:0000313" key="9">
    <source>
        <dbReference type="Proteomes" id="UP001071230"/>
    </source>
</evidence>
<dbReference type="Gene3D" id="3.40.50.300">
    <property type="entry name" value="P-loop containing nucleotide triphosphate hydrolases"/>
    <property type="match status" value="1"/>
</dbReference>
<evidence type="ECO:0000313" key="8">
    <source>
        <dbReference type="EMBL" id="CEJ06688.1"/>
    </source>
</evidence>
<keyword evidence="1" id="KW-0547">Nucleotide-binding</keyword>
<dbReference type="InterPro" id="IPR002197">
    <property type="entry name" value="HTH_Fis"/>
</dbReference>
<reference evidence="7" key="2">
    <citation type="submission" date="2020-01" db="EMBL/GenBank/DDBJ databases">
        <authorList>
            <person name="Hornung B."/>
        </authorList>
    </citation>
    <scope>NUCLEOTIDE SEQUENCE</scope>
    <source>
        <strain evidence="7">PacBioINE</strain>
    </source>
</reference>
<proteinExistence type="predicted"/>
<dbReference type="Pfam" id="PF25601">
    <property type="entry name" value="AAA_lid_14"/>
    <property type="match status" value="1"/>
</dbReference>